<dbReference type="AlphaFoldDB" id="A0A2S4W4I9"/>
<evidence type="ECO:0000313" key="5">
    <source>
        <dbReference type="Proteomes" id="UP000239156"/>
    </source>
</evidence>
<dbReference type="GO" id="GO:0005634">
    <property type="term" value="C:nucleus"/>
    <property type="evidence" value="ECO:0007669"/>
    <property type="project" value="TreeGrafter"/>
</dbReference>
<dbReference type="Pfam" id="PF25758">
    <property type="entry name" value="TPR_IPO11"/>
    <property type="match status" value="1"/>
</dbReference>
<reference evidence="4" key="1">
    <citation type="submission" date="2017-12" db="EMBL/GenBank/DDBJ databases">
        <title>Gene loss provides genomic basis for host adaptation in cereal stripe rust fungi.</title>
        <authorList>
            <person name="Xia C."/>
        </authorList>
    </citation>
    <scope>NUCLEOTIDE SEQUENCE [LARGE SCALE GENOMIC DNA]</scope>
    <source>
        <strain evidence="4">93-210</strain>
    </source>
</reference>
<evidence type="ECO:0000313" key="4">
    <source>
        <dbReference type="EMBL" id="POW16673.1"/>
    </source>
</evidence>
<proteinExistence type="inferred from homology"/>
<dbReference type="VEuPathDB" id="FungiDB:PSTT_01123"/>
<feature type="region of interest" description="Disordered" evidence="2">
    <location>
        <begin position="22"/>
        <end position="45"/>
    </location>
</feature>
<dbReference type="GO" id="GO:0110078">
    <property type="term" value="C:TTT Hsp90 cochaperone complex"/>
    <property type="evidence" value="ECO:0007669"/>
    <property type="project" value="InterPro"/>
</dbReference>
<feature type="domain" description="Importin-7/11-like TPR repeats" evidence="3">
    <location>
        <begin position="697"/>
        <end position="1019"/>
    </location>
</feature>
<dbReference type="Proteomes" id="UP000239156">
    <property type="component" value="Unassembled WGS sequence"/>
</dbReference>
<dbReference type="InterPro" id="IPR058669">
    <property type="entry name" value="TPR_IPO7/11-like"/>
</dbReference>
<comment type="similarity">
    <text evidence="1">Belongs to the TTI2 family.</text>
</comment>
<dbReference type="GO" id="GO:0005829">
    <property type="term" value="C:cytosol"/>
    <property type="evidence" value="ECO:0007669"/>
    <property type="project" value="TreeGrafter"/>
</dbReference>
<dbReference type="Gene3D" id="1.25.10.10">
    <property type="entry name" value="Leucine-rich Repeat Variant"/>
    <property type="match status" value="1"/>
</dbReference>
<dbReference type="PANTHER" id="PTHR32226">
    <property type="entry name" value="TELO2-INTERACTING PROTEIN 2"/>
    <property type="match status" value="1"/>
</dbReference>
<dbReference type="InterPro" id="IPR011989">
    <property type="entry name" value="ARM-like"/>
</dbReference>
<evidence type="ECO:0000256" key="2">
    <source>
        <dbReference type="SAM" id="MobiDB-lite"/>
    </source>
</evidence>
<dbReference type="SUPFAM" id="SSF48371">
    <property type="entry name" value="ARM repeat"/>
    <property type="match status" value="1"/>
</dbReference>
<comment type="caution">
    <text evidence="4">The sequence shown here is derived from an EMBL/GenBank/DDBJ whole genome shotgun (WGS) entry which is preliminary data.</text>
</comment>
<dbReference type="InterPro" id="IPR016024">
    <property type="entry name" value="ARM-type_fold"/>
</dbReference>
<dbReference type="InterPro" id="IPR018870">
    <property type="entry name" value="Tti2"/>
</dbReference>
<organism evidence="4 5">
    <name type="scientific">Puccinia striiformis</name>
    <dbReference type="NCBI Taxonomy" id="27350"/>
    <lineage>
        <taxon>Eukaryota</taxon>
        <taxon>Fungi</taxon>
        <taxon>Dikarya</taxon>
        <taxon>Basidiomycota</taxon>
        <taxon>Pucciniomycotina</taxon>
        <taxon>Pucciniomycetes</taxon>
        <taxon>Pucciniales</taxon>
        <taxon>Pucciniaceae</taxon>
        <taxon>Puccinia</taxon>
    </lineage>
</organism>
<accession>A0A2S4W4I9</accession>
<sequence length="1049" mass="117872">MTIEVSSAGHLYLVFGEKTENFNPEPRPPKWKRMNSRTGSNTPGPQRIVHLHHQAWQEPSILPFLVQILTEPAYEEKSALRTQAVILIRNALDSWYRKLSPNQIENSAKIELGKTLVDNLLARGEKDSIVRKQVTLCLGKIGKSNLDSNLSNLFDDLTSHIRNVLGADDWARDPANFYVLNGCLGAFYQIIQNLISNRSTRGQLLLREVASTHFSHIQAVYSIAFEIWTSTLSSATFTLSALFHSQPVIDLSRICLKILSQFSTYAWKEPHQHELPSNFLNQSIQEWVKVLTIRQTINQQIMAHKTILNNRSTEIQIQSFLTLLHKHLYKYGKLIIQILEQDSSYLNLVEFSNRLKQTVWEMVEQGSLLLPANTDTAETGNMARYPERVIIQSMRIMRLWITNPHHHHLQTTLTSQQSTELSIMIVQKLLKLQPHSLQFWNQDPEAFDNEDLHGSSFEENINAFDLRACAAYLLTSLLSGNPGPISVLILQLYSNLNQQDPSDLATILEYESVYFAIGLAAHHFVKPESGFDLDHWITQTFMAVLCQTHTSGAILRRRIAWVLGQFAKQDLKRSSQSHIYTALSCLLTNPHNDIAVKLATCRALKSTANWENTQESQEPDPILAHLPTFIKEISALLSTVENLESQKILTETMRLVIEKAGSNIGPYALELSNIMACLWQQVDESPSKNNIGNHLHNAIIVTITALVEAIGPSSQEYHGTTLVFVEHAINPSNPSSVYLQEDGLILWLTILRQSVHLTPDLSKLLMGLSTLIGDANDSLAILLKILQSYLLLDSRVVLETIGSLLAVNFSHLMSLSLGLAPTKAILHSIESIVQCAEPLAWQKWLEQSDCFLQLIHRSVSIEDQVLLVVKHILTVSRIIVTDLTSFFNVIEGLNGRGISSTDVLSSFCKTCIDKMDNVGSAQDRKLIGSALAYLIRLPTPVISSHLYSFVSIWCSVLAEGDEILNPETNTYAYLHETEEVDEFQFIHIGAEESRLTQVMKRDPVRTRTLHQIISDQIQAGGPLILSALNSLDPTLIDELKLRLSGNLKG</sequence>
<name>A0A2S4W4I9_9BASI</name>
<evidence type="ECO:0000256" key="1">
    <source>
        <dbReference type="ARBA" id="ARBA00034736"/>
    </source>
</evidence>
<keyword evidence="5" id="KW-1185">Reference proteome</keyword>
<dbReference type="EMBL" id="PKSL01000006">
    <property type="protein sequence ID" value="POW16673.1"/>
    <property type="molecule type" value="Genomic_DNA"/>
</dbReference>
<gene>
    <name evidence="4" type="ORF">PSTT_01123</name>
</gene>
<evidence type="ECO:0000259" key="3">
    <source>
        <dbReference type="Pfam" id="PF25758"/>
    </source>
</evidence>
<dbReference type="PANTHER" id="PTHR32226:SF2">
    <property type="entry name" value="TELO2-INTERACTING PROTEIN 2"/>
    <property type="match status" value="1"/>
</dbReference>
<protein>
    <recommendedName>
        <fullName evidence="3">Importin-7/11-like TPR repeats domain-containing protein</fullName>
    </recommendedName>
</protein>